<proteinExistence type="predicted"/>
<dbReference type="AlphaFoldDB" id="A0AAW4JLJ8"/>
<organism evidence="2 3">
    <name type="scientific">Micromonospora tulbaghiae</name>
    <dbReference type="NCBI Taxonomy" id="479978"/>
    <lineage>
        <taxon>Bacteria</taxon>
        <taxon>Bacillati</taxon>
        <taxon>Actinomycetota</taxon>
        <taxon>Actinomycetes</taxon>
        <taxon>Micromonosporales</taxon>
        <taxon>Micromonosporaceae</taxon>
        <taxon>Micromonospora</taxon>
    </lineage>
</organism>
<evidence type="ECO:0000313" key="2">
    <source>
        <dbReference type="EMBL" id="MBO4139709.1"/>
    </source>
</evidence>
<evidence type="ECO:0000313" key="3">
    <source>
        <dbReference type="Proteomes" id="UP000669887"/>
    </source>
</evidence>
<dbReference type="RefSeq" id="WP_208576647.1">
    <property type="nucleotide sequence ID" value="NZ_JAGFVQ010000007.1"/>
</dbReference>
<evidence type="ECO:0000256" key="1">
    <source>
        <dbReference type="SAM" id="MobiDB-lite"/>
    </source>
</evidence>
<sequence>MKFREDADITTFDAIAMPIRAYNAFAGGHSQKHCVPVPAHPLIGHEQARIPGRWPEAPKVDAFGPPPGAAGVLSAVQHQNA</sequence>
<gene>
    <name evidence="2" type="ORF">J5U46_06065</name>
</gene>
<name>A0AAW4JLJ8_9ACTN</name>
<reference evidence="2" key="1">
    <citation type="submission" date="2021-03" db="EMBL/GenBank/DDBJ databases">
        <title>X isolated from Micromonospora tulbaghiae.</title>
        <authorList>
            <person name="Stennett H.L."/>
        </authorList>
    </citation>
    <scope>NUCLEOTIDE SEQUENCE</scope>
    <source>
        <strain evidence="2">28M1-20</strain>
    </source>
</reference>
<accession>A0AAW4JLJ8</accession>
<feature type="region of interest" description="Disordered" evidence="1">
    <location>
        <begin position="55"/>
        <end position="81"/>
    </location>
</feature>
<protein>
    <submittedName>
        <fullName evidence="2">Uncharacterized protein</fullName>
    </submittedName>
</protein>
<dbReference type="Proteomes" id="UP000669887">
    <property type="component" value="Unassembled WGS sequence"/>
</dbReference>
<comment type="caution">
    <text evidence="2">The sequence shown here is derived from an EMBL/GenBank/DDBJ whole genome shotgun (WGS) entry which is preliminary data.</text>
</comment>
<dbReference type="EMBL" id="JAGFVQ010000007">
    <property type="protein sequence ID" value="MBO4139709.1"/>
    <property type="molecule type" value="Genomic_DNA"/>
</dbReference>